<evidence type="ECO:0008006" key="5">
    <source>
        <dbReference type="Google" id="ProtNLM"/>
    </source>
</evidence>
<accession>A0A1L7XB69</accession>
<dbReference type="OrthoDB" id="20734at2759"/>
<dbReference type="EMBL" id="FJOG01000020">
    <property type="protein sequence ID" value="CZR62263.1"/>
    <property type="molecule type" value="Genomic_DNA"/>
</dbReference>
<evidence type="ECO:0000313" key="4">
    <source>
        <dbReference type="Proteomes" id="UP000184330"/>
    </source>
</evidence>
<keyword evidence="4" id="KW-1185">Reference proteome</keyword>
<dbReference type="InterPro" id="IPR018828">
    <property type="entry name" value="RRG7"/>
</dbReference>
<name>A0A1L7XB69_9HELO</name>
<evidence type="ECO:0000256" key="1">
    <source>
        <dbReference type="ARBA" id="ARBA00004173"/>
    </source>
</evidence>
<dbReference type="GO" id="GO:0006302">
    <property type="term" value="P:double-strand break repair"/>
    <property type="evidence" value="ECO:0007669"/>
    <property type="project" value="UniProtKB-ARBA"/>
</dbReference>
<comment type="subcellular location">
    <subcellularLocation>
        <location evidence="1">Mitochondrion</location>
    </subcellularLocation>
</comment>
<dbReference type="Proteomes" id="UP000184330">
    <property type="component" value="Unassembled WGS sequence"/>
</dbReference>
<keyword evidence="2" id="KW-0496">Mitochondrion</keyword>
<dbReference type="GO" id="GO:0005739">
    <property type="term" value="C:mitochondrion"/>
    <property type="evidence" value="ECO:0007669"/>
    <property type="project" value="UniProtKB-SubCell"/>
</dbReference>
<dbReference type="SUPFAM" id="SSF52980">
    <property type="entry name" value="Restriction endonuclease-like"/>
    <property type="match status" value="1"/>
</dbReference>
<evidence type="ECO:0000256" key="2">
    <source>
        <dbReference type="ARBA" id="ARBA00023128"/>
    </source>
</evidence>
<protein>
    <recommendedName>
        <fullName evidence="5">Restriction endonuclease type IV Mrr domain-containing protein</fullName>
    </recommendedName>
</protein>
<gene>
    <name evidence="3" type="ORF">PAC_12160</name>
</gene>
<dbReference type="AlphaFoldDB" id="A0A1L7XB69"/>
<proteinExistence type="predicted"/>
<evidence type="ECO:0000313" key="3">
    <source>
        <dbReference type="EMBL" id="CZR62263.1"/>
    </source>
</evidence>
<dbReference type="InterPro" id="IPR011335">
    <property type="entry name" value="Restrct_endonuc-II-like"/>
</dbReference>
<organism evidence="3 4">
    <name type="scientific">Phialocephala subalpina</name>
    <dbReference type="NCBI Taxonomy" id="576137"/>
    <lineage>
        <taxon>Eukaryota</taxon>
        <taxon>Fungi</taxon>
        <taxon>Dikarya</taxon>
        <taxon>Ascomycota</taxon>
        <taxon>Pezizomycotina</taxon>
        <taxon>Leotiomycetes</taxon>
        <taxon>Helotiales</taxon>
        <taxon>Mollisiaceae</taxon>
        <taxon>Phialocephala</taxon>
        <taxon>Phialocephala fortinii species complex</taxon>
    </lineage>
</organism>
<sequence>MLSRRTSMRLFRAVQQSRCGYATNAVAVGATEDIIYPESQTPNHHDLPSFLEYASHIDMDTKSTTYVGTHYEYTVQSALERLGMVLKRIGGKSDYGIDILGSWTLPSASQPLKVLVQCKNIARKIDPAQARELEGAFVGAPAGWREAGVLALLVSQKSATKGVREALHRSRWPMGYVLCTPEGRIMQMLWNSRAKKEGLEGIEVGLKYTGGDVNDKEVVLTWKGDAITDWNPLRLH</sequence>
<reference evidence="3 4" key="1">
    <citation type="submission" date="2016-03" db="EMBL/GenBank/DDBJ databases">
        <authorList>
            <person name="Ploux O."/>
        </authorList>
    </citation>
    <scope>NUCLEOTIDE SEQUENCE [LARGE SCALE GENOMIC DNA]</scope>
    <source>
        <strain evidence="3 4">UAMH 11012</strain>
    </source>
</reference>
<dbReference type="PANTHER" id="PTHR28133:SF1">
    <property type="entry name" value="REQUIRED FOR RESPIRATORY GROWTH PROTEIN 7, MITOCHONDRIAL"/>
    <property type="match status" value="1"/>
</dbReference>
<dbReference type="PANTHER" id="PTHR28133">
    <property type="entry name" value="REQUIRED FOR RESPIRATORY GROWTH PROTEIN 7, MITOCHONDRIAL"/>
    <property type="match status" value="1"/>
</dbReference>
<dbReference type="Pfam" id="PF10356">
    <property type="entry name" value="RRG7"/>
    <property type="match status" value="2"/>
</dbReference>